<feature type="chain" id="PRO_5040868399" evidence="1">
    <location>
        <begin position="22"/>
        <end position="195"/>
    </location>
</feature>
<evidence type="ECO:0000313" key="3">
    <source>
        <dbReference type="Proteomes" id="UP001139408"/>
    </source>
</evidence>
<accession>A0A9X1ZFI5</accession>
<dbReference type="AlphaFoldDB" id="A0A9X1ZFI5"/>
<reference evidence="2" key="1">
    <citation type="submission" date="2022-01" db="EMBL/GenBank/DDBJ databases">
        <title>Whole genome-based taxonomy of the Shewanellaceae.</title>
        <authorList>
            <person name="Martin-Rodriguez A.J."/>
        </authorList>
    </citation>
    <scope>NUCLEOTIDE SEQUENCE</scope>
    <source>
        <strain evidence="2">DSM 23803</strain>
    </source>
</reference>
<dbReference type="Proteomes" id="UP001139408">
    <property type="component" value="Unassembled WGS sequence"/>
</dbReference>
<proteinExistence type="predicted"/>
<evidence type="ECO:0000313" key="2">
    <source>
        <dbReference type="EMBL" id="MCL1107780.1"/>
    </source>
</evidence>
<organism evidence="2 3">
    <name type="scientific">Shewanella algicola</name>
    <dbReference type="NCBI Taxonomy" id="640633"/>
    <lineage>
        <taxon>Bacteria</taxon>
        <taxon>Pseudomonadati</taxon>
        <taxon>Pseudomonadota</taxon>
        <taxon>Gammaproteobacteria</taxon>
        <taxon>Alteromonadales</taxon>
        <taxon>Shewanellaceae</taxon>
        <taxon>Shewanella</taxon>
    </lineage>
</organism>
<dbReference type="EMBL" id="JAKILJ010000092">
    <property type="protein sequence ID" value="MCL1107780.1"/>
    <property type="molecule type" value="Genomic_DNA"/>
</dbReference>
<gene>
    <name evidence="2" type="ORF">L2749_21520</name>
</gene>
<feature type="signal peptide" evidence="1">
    <location>
        <begin position="1"/>
        <end position="21"/>
    </location>
</feature>
<sequence>MKSLFKITMPFLVLCSPFLVAQEQEIDNRMLESCVLGNLPQEIQFNMVGNPIFLSGKVFPKEKAVELQNQLDGRLIGLIEKSVSRTNSEFNVEALVLDDLNSEYVSGLVSNMALYAPDIFGVVFCGQSELVANFILAQLFQYLAKASIGSDEREVDWLKSNKEELNDLGVIITIVAIYLAGKDENKLHKFIESLG</sequence>
<dbReference type="RefSeq" id="WP_188739820.1">
    <property type="nucleotide sequence ID" value="NZ_BMQI01000093.1"/>
</dbReference>
<keyword evidence="3" id="KW-1185">Reference proteome</keyword>
<name>A0A9X1ZFI5_9GAMM</name>
<comment type="caution">
    <text evidence="2">The sequence shown here is derived from an EMBL/GenBank/DDBJ whole genome shotgun (WGS) entry which is preliminary data.</text>
</comment>
<protein>
    <submittedName>
        <fullName evidence="2">Uncharacterized protein</fullName>
    </submittedName>
</protein>
<keyword evidence="1" id="KW-0732">Signal</keyword>
<evidence type="ECO:0000256" key="1">
    <source>
        <dbReference type="SAM" id="SignalP"/>
    </source>
</evidence>